<dbReference type="EMBL" id="BLTE01000005">
    <property type="protein sequence ID" value="GFK93643.1"/>
    <property type="molecule type" value="Genomic_DNA"/>
</dbReference>
<dbReference type="InterPro" id="IPR003814">
    <property type="entry name" value="FmdEsu_dom"/>
</dbReference>
<dbReference type="Pfam" id="PF00994">
    <property type="entry name" value="MoCF_biosynth"/>
    <property type="match status" value="1"/>
</dbReference>
<dbReference type="SUPFAM" id="SSF143555">
    <property type="entry name" value="FwdE-like"/>
    <property type="match status" value="1"/>
</dbReference>
<dbReference type="InterPro" id="IPR036425">
    <property type="entry name" value="MoaB/Mog-like_dom_sf"/>
</dbReference>
<dbReference type="PANTHER" id="PTHR39418:SF1">
    <property type="entry name" value="DEHYDROGENASE"/>
    <property type="match status" value="1"/>
</dbReference>
<dbReference type="Gene3D" id="3.40.980.10">
    <property type="entry name" value="MoaB/Mog-like domain"/>
    <property type="match status" value="1"/>
</dbReference>
<dbReference type="Pfam" id="PF23475">
    <property type="entry name" value="zf-Tbcl_FmdE"/>
    <property type="match status" value="1"/>
</dbReference>
<protein>
    <submittedName>
        <fullName evidence="2">CinA-like protein</fullName>
    </submittedName>
</protein>
<dbReference type="Proteomes" id="UP000494245">
    <property type="component" value="Unassembled WGS sequence"/>
</dbReference>
<dbReference type="PANTHER" id="PTHR39418">
    <property type="entry name" value="DEHYDROGENASE-RELATED"/>
    <property type="match status" value="1"/>
</dbReference>
<dbReference type="InterPro" id="IPR053194">
    <property type="entry name" value="tRNA_methyltr_O"/>
</dbReference>
<dbReference type="Pfam" id="PF02663">
    <property type="entry name" value="FmdE"/>
    <property type="match status" value="1"/>
</dbReference>
<dbReference type="InterPro" id="IPR057035">
    <property type="entry name" value="Znf-Tbcl_FmdE"/>
</dbReference>
<evidence type="ECO:0000259" key="1">
    <source>
        <dbReference type="SMART" id="SM00852"/>
    </source>
</evidence>
<reference evidence="2 3" key="1">
    <citation type="submission" date="2020-04" db="EMBL/GenBank/DDBJ databases">
        <authorList>
            <consortium name="Desulfovibrio sp. FSS-1 genome sequencing consortium"/>
            <person name="Shimoshige H."/>
            <person name="Kobayashi H."/>
            <person name="Maekawa T."/>
        </authorList>
    </citation>
    <scope>NUCLEOTIDE SEQUENCE [LARGE SCALE GENOMIC DNA]</scope>
    <source>
        <strain evidence="2 3">SIID29052-01</strain>
    </source>
</reference>
<dbReference type="InterPro" id="IPR001453">
    <property type="entry name" value="MoaB/Mog_dom"/>
</dbReference>
<evidence type="ECO:0000313" key="3">
    <source>
        <dbReference type="Proteomes" id="UP000494245"/>
    </source>
</evidence>
<dbReference type="Gene3D" id="3.30.60.80">
    <property type="match status" value="1"/>
</dbReference>
<organism evidence="2 3">
    <name type="scientific">Fundidesulfovibrio magnetotacticus</name>
    <dbReference type="NCBI Taxonomy" id="2730080"/>
    <lineage>
        <taxon>Bacteria</taxon>
        <taxon>Pseudomonadati</taxon>
        <taxon>Thermodesulfobacteriota</taxon>
        <taxon>Desulfovibrionia</taxon>
        <taxon>Desulfovibrionales</taxon>
        <taxon>Desulfovibrionaceae</taxon>
        <taxon>Fundidesulfovibrio</taxon>
    </lineage>
</organism>
<dbReference type="SUPFAM" id="SSF53218">
    <property type="entry name" value="Molybdenum cofactor biosynthesis proteins"/>
    <property type="match status" value="1"/>
</dbReference>
<dbReference type="AlphaFoldDB" id="A0A6V8LLS9"/>
<accession>A0A6V8LLS9</accession>
<reference evidence="2 3" key="2">
    <citation type="submission" date="2020-05" db="EMBL/GenBank/DDBJ databases">
        <title>Draft genome sequence of Desulfovibrio sp. strainFSS-1.</title>
        <authorList>
            <person name="Shimoshige H."/>
            <person name="Kobayashi H."/>
            <person name="Maekawa T."/>
        </authorList>
    </citation>
    <scope>NUCLEOTIDE SEQUENCE [LARGE SCALE GENOMIC DNA]</scope>
    <source>
        <strain evidence="2 3">SIID29052-01</strain>
    </source>
</reference>
<feature type="domain" description="MoaB/Mog" evidence="1">
    <location>
        <begin position="376"/>
        <end position="508"/>
    </location>
</feature>
<proteinExistence type="predicted"/>
<dbReference type="RefSeq" id="WP_371865483.1">
    <property type="nucleotide sequence ID" value="NZ_BLTE01000005.1"/>
</dbReference>
<dbReference type="CDD" id="cd03522">
    <property type="entry name" value="MoeA_like"/>
    <property type="match status" value="1"/>
</dbReference>
<keyword evidence="3" id="KW-1185">Reference proteome</keyword>
<sequence>MLMDRTYCGLSREDYLQRIVDFHNYAAPGVVVGGMMVDAARRHLPEGTLFEALCETGACLPDAVQLFTPCTLGNGWLRVKDLGRYALTLYDKYTGKGFRAHLDPAAFASWPEIAGWFLKTKPKKDQDSDRLREDIFEAGESLLTLREAQVTPEFLGKRPKGAIAVCPRCAEAYPAMHGPVCLGCAGQSPLARTKARPRLTPVPVEQAVGRQALHDMTLVEPGRSKGAAFVKGQTLDAGDLCRLQRMGRFHVYVQDAASGDEAFVHEDDAATALAGAVCDSSGIEPAGAPREGKITLLASRDGLLHIDVERLAALNSLADVALSLRHDASLVKAGEPVGGVRAIPLYIDRELLEDALGLAAGEPLASVRPLRKARAGALITGTEVFTGLIEDKFAPVLAAKLAPLGSQLAETRFAPDDAASIARGVRELLDAGCDFLFTTAGMSVDPGDVTLQGLLDAGLEDHIFGMPVLPGNMTLVGRIGHVPVMGVPACALFHKTTSLDLLLPRVLAGVPVTRALLARMGHGGFCMDCKRCTFPHCPFGK</sequence>
<dbReference type="UniPathway" id="UPA00344"/>
<gene>
    <name evidence="2" type="primary">cinA_2</name>
    <name evidence="2" type="ORF">NNJEOMEG_01477</name>
</gene>
<comment type="caution">
    <text evidence="2">The sequence shown here is derived from an EMBL/GenBank/DDBJ whole genome shotgun (WGS) entry which is preliminary data.</text>
</comment>
<evidence type="ECO:0000313" key="2">
    <source>
        <dbReference type="EMBL" id="GFK93643.1"/>
    </source>
</evidence>
<name>A0A6V8LLS9_9BACT</name>
<dbReference type="SMART" id="SM00852">
    <property type="entry name" value="MoCF_biosynth"/>
    <property type="match status" value="1"/>
</dbReference>
<dbReference type="Gene3D" id="3.30.1330.130">
    <property type="match status" value="1"/>
</dbReference>